<proteinExistence type="predicted"/>
<evidence type="ECO:0000313" key="2">
    <source>
        <dbReference type="Proteomes" id="UP000186601"/>
    </source>
</evidence>
<dbReference type="AlphaFoldDB" id="A0A2R6S6K8"/>
<reference evidence="1 2" key="1">
    <citation type="submission" date="2018-02" db="EMBL/GenBank/DDBJ databases">
        <title>Genome sequence of the basidiomycete white-rot fungus Phlebia centrifuga.</title>
        <authorList>
            <person name="Granchi Z."/>
            <person name="Peng M."/>
            <person name="de Vries R.P."/>
            <person name="Hilden K."/>
            <person name="Makela M.R."/>
            <person name="Grigoriev I."/>
            <person name="Riley R."/>
        </authorList>
    </citation>
    <scope>NUCLEOTIDE SEQUENCE [LARGE SCALE GENOMIC DNA]</scope>
    <source>
        <strain evidence="1 2">FBCC195</strain>
    </source>
</reference>
<name>A0A2R6S6K8_9APHY</name>
<dbReference type="OrthoDB" id="4062651at2759"/>
<dbReference type="EMBL" id="MLYV02000022">
    <property type="protein sequence ID" value="PSS37895.1"/>
    <property type="molecule type" value="Genomic_DNA"/>
</dbReference>
<dbReference type="Proteomes" id="UP000186601">
    <property type="component" value="Unassembled WGS sequence"/>
</dbReference>
<sequence length="253" mass="28552">MDGIAPKRPRARDGDLADMDDPLWNLVNNCWVRDPGNRPSSGTVLNTLLSSGRHITYRLRDEVTINTPESLLLAMGEGLSDICTCLSNDSDLRITLVQKTEAQLLICLEQRRVVFRILIVEPEFRIFFTIGNIAEEVINVVRAAAHYFFHLSCMPGSLALHQTIDVEAFRLVESEQAEEDLWFTRLLPQGGNMIHSKSGTSNMDLFVDDHAFYGFRITNNGDLPIYCNLFFFDSDFEIRGAHQLVIGPGAEFE</sequence>
<keyword evidence="2" id="KW-1185">Reference proteome</keyword>
<accession>A0A2R6S6K8</accession>
<evidence type="ECO:0000313" key="1">
    <source>
        <dbReference type="EMBL" id="PSS37895.1"/>
    </source>
</evidence>
<protein>
    <submittedName>
        <fullName evidence="1">Uncharacterized protein</fullName>
    </submittedName>
</protein>
<organism evidence="1 2">
    <name type="scientific">Hermanssonia centrifuga</name>
    <dbReference type="NCBI Taxonomy" id="98765"/>
    <lineage>
        <taxon>Eukaryota</taxon>
        <taxon>Fungi</taxon>
        <taxon>Dikarya</taxon>
        <taxon>Basidiomycota</taxon>
        <taxon>Agaricomycotina</taxon>
        <taxon>Agaricomycetes</taxon>
        <taxon>Polyporales</taxon>
        <taxon>Meruliaceae</taxon>
        <taxon>Hermanssonia</taxon>
    </lineage>
</organism>
<comment type="caution">
    <text evidence="1">The sequence shown here is derived from an EMBL/GenBank/DDBJ whole genome shotgun (WGS) entry which is preliminary data.</text>
</comment>
<gene>
    <name evidence="1" type="ORF">PHLCEN_2v256</name>
</gene>